<name>A0A0D2VML5_CAPO3</name>
<evidence type="ECO:0000313" key="2">
    <source>
        <dbReference type="EMBL" id="KJE91417.1"/>
    </source>
</evidence>
<keyword evidence="1" id="KW-1133">Transmembrane helix</keyword>
<accession>A0A0D2VML5</accession>
<evidence type="ECO:0000313" key="3">
    <source>
        <dbReference type="Proteomes" id="UP000008743"/>
    </source>
</evidence>
<evidence type="ECO:0008006" key="4">
    <source>
        <dbReference type="Google" id="ProtNLM"/>
    </source>
</evidence>
<gene>
    <name evidence="2" type="ORF">CAOG_002552</name>
</gene>
<reference evidence="3" key="1">
    <citation type="submission" date="2011-02" db="EMBL/GenBank/DDBJ databases">
        <title>The Genome Sequence of Capsaspora owczarzaki ATCC 30864.</title>
        <authorList>
            <person name="Russ C."/>
            <person name="Cuomo C."/>
            <person name="Burger G."/>
            <person name="Gray M.W."/>
            <person name="Holland P.W.H."/>
            <person name="King N."/>
            <person name="Lang F.B.F."/>
            <person name="Roger A.J."/>
            <person name="Ruiz-Trillo I."/>
            <person name="Young S.K."/>
            <person name="Zeng Q."/>
            <person name="Gargeya S."/>
            <person name="Alvarado L."/>
            <person name="Berlin A."/>
            <person name="Chapman S.B."/>
            <person name="Chen Z."/>
            <person name="Freedman E."/>
            <person name="Gellesch M."/>
            <person name="Goldberg J."/>
            <person name="Griggs A."/>
            <person name="Gujja S."/>
            <person name="Heilman E."/>
            <person name="Heiman D."/>
            <person name="Howarth C."/>
            <person name="Mehta T."/>
            <person name="Neiman D."/>
            <person name="Pearson M."/>
            <person name="Roberts A."/>
            <person name="Saif S."/>
            <person name="Shea T."/>
            <person name="Shenoy N."/>
            <person name="Sisk P."/>
            <person name="Stolte C."/>
            <person name="Sykes S."/>
            <person name="White J."/>
            <person name="Yandava C."/>
            <person name="Haas B."/>
            <person name="Nusbaum C."/>
            <person name="Birren B."/>
        </authorList>
    </citation>
    <scope>NUCLEOTIDE SEQUENCE</scope>
    <source>
        <strain evidence="3">ATCC 30864</strain>
    </source>
</reference>
<evidence type="ECO:0000256" key="1">
    <source>
        <dbReference type="SAM" id="Phobius"/>
    </source>
</evidence>
<organism evidence="2 3">
    <name type="scientific">Capsaspora owczarzaki (strain ATCC 30864)</name>
    <dbReference type="NCBI Taxonomy" id="595528"/>
    <lineage>
        <taxon>Eukaryota</taxon>
        <taxon>Filasterea</taxon>
        <taxon>Capsaspora</taxon>
    </lineage>
</organism>
<dbReference type="PhylomeDB" id="A0A0D2VML5"/>
<keyword evidence="1" id="KW-0472">Membrane</keyword>
<dbReference type="eggNOG" id="ENOG502SDK7">
    <property type="taxonomic scope" value="Eukaryota"/>
</dbReference>
<dbReference type="Proteomes" id="UP000008743">
    <property type="component" value="Unassembled WGS sequence"/>
</dbReference>
<dbReference type="EMBL" id="KE346362">
    <property type="protein sequence ID" value="KJE91417.1"/>
    <property type="molecule type" value="Genomic_DNA"/>
</dbReference>
<keyword evidence="3" id="KW-1185">Reference proteome</keyword>
<sequence length="154" mass="16862">MSFVDSGKLGFYAGGLLTTAAFYGLGAFWRRHSSITPSALVKVLNSQLQKNPRVIEKLGADLRPAKFTAYAYSGGLRYGKDVEGWFPVAYSTPVLELMYQLNGNKSSAMVSTKVSKKNGQLVYHSLALDTNLGETLLIYGTQADVVYKGIVRLR</sequence>
<dbReference type="OrthoDB" id="5537783at2759"/>
<dbReference type="AlphaFoldDB" id="A0A0D2VML5"/>
<proteinExistence type="predicted"/>
<dbReference type="RefSeq" id="XP_004349302.1">
    <property type="nucleotide sequence ID" value="XM_004349252.2"/>
</dbReference>
<protein>
    <recommendedName>
        <fullName evidence="4">Mitochondrial import inner membrane translocase subunit Tim21</fullName>
    </recommendedName>
</protein>
<keyword evidence="1" id="KW-0812">Transmembrane</keyword>
<dbReference type="InParanoid" id="A0A0D2VML5"/>
<feature type="transmembrane region" description="Helical" evidence="1">
    <location>
        <begin position="12"/>
        <end position="29"/>
    </location>
</feature>